<dbReference type="Gene3D" id="3.40.50.300">
    <property type="entry name" value="P-loop containing nucleotide triphosphate hydrolases"/>
    <property type="match status" value="1"/>
</dbReference>
<evidence type="ECO:0000313" key="5">
    <source>
        <dbReference type="Proteomes" id="UP000032304"/>
    </source>
</evidence>
<dbReference type="eggNOG" id="KOG4658">
    <property type="taxonomic scope" value="Eukaryota"/>
</dbReference>
<organism evidence="4 5">
    <name type="scientific">Gossypium raimondii</name>
    <name type="common">Peruvian cotton</name>
    <name type="synonym">Gossypium klotzschianum subsp. raimondii</name>
    <dbReference type="NCBI Taxonomy" id="29730"/>
    <lineage>
        <taxon>Eukaryota</taxon>
        <taxon>Viridiplantae</taxon>
        <taxon>Streptophyta</taxon>
        <taxon>Embryophyta</taxon>
        <taxon>Tracheophyta</taxon>
        <taxon>Spermatophyta</taxon>
        <taxon>Magnoliopsida</taxon>
        <taxon>eudicotyledons</taxon>
        <taxon>Gunneridae</taxon>
        <taxon>Pentapetalae</taxon>
        <taxon>rosids</taxon>
        <taxon>malvids</taxon>
        <taxon>Malvales</taxon>
        <taxon>Malvaceae</taxon>
        <taxon>Malvoideae</taxon>
        <taxon>Gossypium</taxon>
    </lineage>
</organism>
<dbReference type="InterPro" id="IPR027417">
    <property type="entry name" value="P-loop_NTPase"/>
</dbReference>
<name>A0A0D2TQP8_GOSRA</name>
<dbReference type="Pfam" id="PF23559">
    <property type="entry name" value="WHD_DRP"/>
    <property type="match status" value="1"/>
</dbReference>
<dbReference type="EMBL" id="CM001746">
    <property type="protein sequence ID" value="KJB45825.1"/>
    <property type="molecule type" value="Genomic_DNA"/>
</dbReference>
<dbReference type="OMA" id="QMADEHI"/>
<dbReference type="Gramene" id="KJB45825">
    <property type="protein sequence ID" value="KJB45825"/>
    <property type="gene ID" value="B456_007G331400"/>
</dbReference>
<dbReference type="PANTHER" id="PTHR36766:SF70">
    <property type="entry name" value="DISEASE RESISTANCE PROTEIN RGA4"/>
    <property type="match status" value="1"/>
</dbReference>
<dbReference type="PRINTS" id="PR00364">
    <property type="entry name" value="DISEASERSIST"/>
</dbReference>
<protein>
    <recommendedName>
        <fullName evidence="3">AAA+ ATPase domain-containing protein</fullName>
    </recommendedName>
</protein>
<dbReference type="GO" id="GO:0006952">
    <property type="term" value="P:defense response"/>
    <property type="evidence" value="ECO:0007669"/>
    <property type="project" value="UniProtKB-KW"/>
</dbReference>
<dbReference type="Gene3D" id="1.10.10.10">
    <property type="entry name" value="Winged helix-like DNA-binding domain superfamily/Winged helix DNA-binding domain"/>
    <property type="match status" value="1"/>
</dbReference>
<evidence type="ECO:0000259" key="3">
    <source>
        <dbReference type="SMART" id="SM00382"/>
    </source>
</evidence>
<dbReference type="SMART" id="SM00382">
    <property type="entry name" value="AAA"/>
    <property type="match status" value="1"/>
</dbReference>
<evidence type="ECO:0000256" key="2">
    <source>
        <dbReference type="ARBA" id="ARBA00022821"/>
    </source>
</evidence>
<dbReference type="InterPro" id="IPR002182">
    <property type="entry name" value="NB-ARC"/>
</dbReference>
<gene>
    <name evidence="4" type="ORF">B456_007G331400</name>
</gene>
<sequence length="849" mass="95851">MKNEKCKEQENPNIGHQISCGWWPSSPKSIGKMQAKKPYLPLGKENSHQTLKPIKEKVRSLVDLSESQALTLNLQMADEHISTVLEQLRRIMADERFRNSEFQIDLLVCRLEAFQSMILYHGDGLFSVRLLERGITVHSLDQVLYNIEDVISDDLHLGVSTELAAAGLEKFASTQSKAASAETATLYILRKRLEELEEVLIGHPHESHPLHSKRSFFVKLSKLYGLDVVKKDIINVILGESFRDSSDSIKTIIIVGMEGTGKTYLARCICTDCQVLEIFDNIIWVNVSDDFDLGKIARKIILSLEGLEDDSLRLLTLVPLQSLLDRIQRKIVNKKSLLVLDGVGRYDCDDWEALRAVFQHGMSGSGILVTTHEHSVAGAMESSYIFCLGKLSDELCWMILCEVGLNDDTLEYAVEDIGRELARRCEGLPFAAKVLGDAIRHYDFGIRGWDVFLRNCIWKSPRIPKYMSKILSLSYCNLPLSVRRCLSYWAIFPKNFEISKTLLVQHWMAQGYLYSSDNLEMELKGEEYFKCLEAHSCFQYCTRDRGMLTCKMHSLVHDCVQSLSPYDLMMRFESVKQLTLNLSSWTEEVKVVGTHHLVMMIAQGAGFPMDISGAEKLRTLVAVTQGCLITSQALSNLFKQSKHLRLLDLSLTSGWHNCFGPSGQGNILDEIPVEICGLINLRYLSLAGSKVLKILPETLCDLHNLQSLDLTGCSSLRKLPDGMGKLMNLRYFYTWCCSSITSYPKGIGCLTSLRELTNVIARADHNDAKEFTLGDFEKLNNLCGHVRVKLVGNAIDADEAIRANLWNKKDLDRIRINLDGDIGKESQDVIKKALNPPSDLNIEFVGWWF</sequence>
<accession>A0A0D2TQP8</accession>
<dbReference type="Pfam" id="PF00931">
    <property type="entry name" value="NB-ARC"/>
    <property type="match status" value="1"/>
</dbReference>
<dbReference type="PANTHER" id="PTHR36766">
    <property type="entry name" value="PLANT BROAD-SPECTRUM MILDEW RESISTANCE PROTEIN RPW8"/>
    <property type="match status" value="1"/>
</dbReference>
<evidence type="ECO:0000256" key="1">
    <source>
        <dbReference type="ARBA" id="ARBA00022737"/>
    </source>
</evidence>
<dbReference type="InterPro" id="IPR058922">
    <property type="entry name" value="WHD_DRP"/>
</dbReference>
<dbReference type="InterPro" id="IPR055414">
    <property type="entry name" value="LRR_R13L4/SHOC2-like"/>
</dbReference>
<reference evidence="4 5" key="1">
    <citation type="journal article" date="2012" name="Nature">
        <title>Repeated polyploidization of Gossypium genomes and the evolution of spinnable cotton fibres.</title>
        <authorList>
            <person name="Paterson A.H."/>
            <person name="Wendel J.F."/>
            <person name="Gundlach H."/>
            <person name="Guo H."/>
            <person name="Jenkins J."/>
            <person name="Jin D."/>
            <person name="Llewellyn D."/>
            <person name="Showmaker K.C."/>
            <person name="Shu S."/>
            <person name="Udall J."/>
            <person name="Yoo M.J."/>
            <person name="Byers R."/>
            <person name="Chen W."/>
            <person name="Doron-Faigenboim A."/>
            <person name="Duke M.V."/>
            <person name="Gong L."/>
            <person name="Grimwood J."/>
            <person name="Grover C."/>
            <person name="Grupp K."/>
            <person name="Hu G."/>
            <person name="Lee T.H."/>
            <person name="Li J."/>
            <person name="Lin L."/>
            <person name="Liu T."/>
            <person name="Marler B.S."/>
            <person name="Page J.T."/>
            <person name="Roberts A.W."/>
            <person name="Romanel E."/>
            <person name="Sanders W.S."/>
            <person name="Szadkowski E."/>
            <person name="Tan X."/>
            <person name="Tang H."/>
            <person name="Xu C."/>
            <person name="Wang J."/>
            <person name="Wang Z."/>
            <person name="Zhang D."/>
            <person name="Zhang L."/>
            <person name="Ashrafi H."/>
            <person name="Bedon F."/>
            <person name="Bowers J.E."/>
            <person name="Brubaker C.L."/>
            <person name="Chee P.W."/>
            <person name="Das S."/>
            <person name="Gingle A.R."/>
            <person name="Haigler C.H."/>
            <person name="Harker D."/>
            <person name="Hoffmann L.V."/>
            <person name="Hovav R."/>
            <person name="Jones D.C."/>
            <person name="Lemke C."/>
            <person name="Mansoor S."/>
            <person name="ur Rahman M."/>
            <person name="Rainville L.N."/>
            <person name="Rambani A."/>
            <person name="Reddy U.K."/>
            <person name="Rong J.K."/>
            <person name="Saranga Y."/>
            <person name="Scheffler B.E."/>
            <person name="Scheffler J.A."/>
            <person name="Stelly D.M."/>
            <person name="Triplett B.A."/>
            <person name="Van Deynze A."/>
            <person name="Vaslin M.F."/>
            <person name="Waghmare V.N."/>
            <person name="Walford S.A."/>
            <person name="Wright R.J."/>
            <person name="Zaki E.A."/>
            <person name="Zhang T."/>
            <person name="Dennis E.S."/>
            <person name="Mayer K.F."/>
            <person name="Peterson D.G."/>
            <person name="Rokhsar D.S."/>
            <person name="Wang X."/>
            <person name="Schmutz J."/>
        </authorList>
    </citation>
    <scope>NUCLEOTIDE SEQUENCE [LARGE SCALE GENOMIC DNA]</scope>
</reference>
<feature type="domain" description="AAA+ ATPase" evidence="3">
    <location>
        <begin position="248"/>
        <end position="392"/>
    </location>
</feature>
<dbReference type="InterPro" id="IPR032675">
    <property type="entry name" value="LRR_dom_sf"/>
</dbReference>
<dbReference type="GO" id="GO:0043531">
    <property type="term" value="F:ADP binding"/>
    <property type="evidence" value="ECO:0007669"/>
    <property type="project" value="InterPro"/>
</dbReference>
<proteinExistence type="predicted"/>
<dbReference type="SUPFAM" id="SSF52058">
    <property type="entry name" value="L domain-like"/>
    <property type="match status" value="1"/>
</dbReference>
<dbReference type="InterPro" id="IPR003593">
    <property type="entry name" value="AAA+_ATPase"/>
</dbReference>
<dbReference type="AlphaFoldDB" id="A0A0D2TQP8"/>
<dbReference type="InterPro" id="IPR036388">
    <property type="entry name" value="WH-like_DNA-bd_sf"/>
</dbReference>
<dbReference type="Pfam" id="PF23598">
    <property type="entry name" value="LRR_14"/>
    <property type="match status" value="1"/>
</dbReference>
<keyword evidence="2" id="KW-0611">Plant defense</keyword>
<keyword evidence="5" id="KW-1185">Reference proteome</keyword>
<dbReference type="Gene3D" id="3.80.10.10">
    <property type="entry name" value="Ribonuclease Inhibitor"/>
    <property type="match status" value="1"/>
</dbReference>
<keyword evidence="1" id="KW-0677">Repeat</keyword>
<dbReference type="SUPFAM" id="SSF52540">
    <property type="entry name" value="P-loop containing nucleoside triphosphate hydrolases"/>
    <property type="match status" value="1"/>
</dbReference>
<evidence type="ECO:0000313" key="4">
    <source>
        <dbReference type="EMBL" id="KJB45825.1"/>
    </source>
</evidence>
<dbReference type="Proteomes" id="UP000032304">
    <property type="component" value="Chromosome 7"/>
</dbReference>